<protein>
    <submittedName>
        <fullName evidence="1">Uncharacterized protein</fullName>
    </submittedName>
</protein>
<evidence type="ECO:0000313" key="2">
    <source>
        <dbReference type="Proteomes" id="UP000008694"/>
    </source>
</evidence>
<evidence type="ECO:0000313" key="1">
    <source>
        <dbReference type="EMBL" id="EFH55650.1"/>
    </source>
</evidence>
<dbReference type="EMBL" id="GL348716">
    <property type="protein sequence ID" value="EFH55650.1"/>
    <property type="molecule type" value="Genomic_DNA"/>
</dbReference>
<dbReference type="Proteomes" id="UP000008694">
    <property type="component" value="Unassembled WGS sequence"/>
</dbReference>
<accession>D7LEY9</accession>
<name>D7LEY9_ARALL</name>
<dbReference type="AlphaFoldDB" id="D7LEY9"/>
<sequence>MTCVLPCEDLLGKYVKSKEEIYTGKLMGVYPWLQSSKCKPFSVCFYDFNRWGLRRIELKGIDDDEFRRRVEIGNHEVLSFSSYIENIRFFVRRLHRSFSFFSIRFVHDLAIWSANGHLIGRVPSLKNHCTESPISLYLVSHWAIAWPS</sequence>
<proteinExistence type="predicted"/>
<gene>
    <name evidence="1" type="ORF">ARALYDRAFT_902300</name>
</gene>
<keyword evidence="2" id="KW-1185">Reference proteome</keyword>
<dbReference type="HOGENOM" id="CLU_1761257_0_0_1"/>
<dbReference type="Gramene" id="scaffold_401801.1">
    <property type="protein sequence ID" value="scaffold_401801.1"/>
    <property type="gene ID" value="scaffold_401801.1"/>
</dbReference>
<organism evidence="2">
    <name type="scientific">Arabidopsis lyrata subsp. lyrata</name>
    <name type="common">Lyre-leaved rock-cress</name>
    <dbReference type="NCBI Taxonomy" id="81972"/>
    <lineage>
        <taxon>Eukaryota</taxon>
        <taxon>Viridiplantae</taxon>
        <taxon>Streptophyta</taxon>
        <taxon>Embryophyta</taxon>
        <taxon>Tracheophyta</taxon>
        <taxon>Spermatophyta</taxon>
        <taxon>Magnoliopsida</taxon>
        <taxon>eudicotyledons</taxon>
        <taxon>Gunneridae</taxon>
        <taxon>Pentapetalae</taxon>
        <taxon>rosids</taxon>
        <taxon>malvids</taxon>
        <taxon>Brassicales</taxon>
        <taxon>Brassicaceae</taxon>
        <taxon>Camelineae</taxon>
        <taxon>Arabidopsis</taxon>
    </lineage>
</organism>
<reference evidence="2" key="1">
    <citation type="journal article" date="2011" name="Nat. Genet.">
        <title>The Arabidopsis lyrata genome sequence and the basis of rapid genome size change.</title>
        <authorList>
            <person name="Hu T.T."/>
            <person name="Pattyn P."/>
            <person name="Bakker E.G."/>
            <person name="Cao J."/>
            <person name="Cheng J.-F."/>
            <person name="Clark R.M."/>
            <person name="Fahlgren N."/>
            <person name="Fawcett J.A."/>
            <person name="Grimwood J."/>
            <person name="Gundlach H."/>
            <person name="Haberer G."/>
            <person name="Hollister J.D."/>
            <person name="Ossowski S."/>
            <person name="Ottilar R.P."/>
            <person name="Salamov A.A."/>
            <person name="Schneeberger K."/>
            <person name="Spannagl M."/>
            <person name="Wang X."/>
            <person name="Yang L."/>
            <person name="Nasrallah M.E."/>
            <person name="Bergelson J."/>
            <person name="Carrington J.C."/>
            <person name="Gaut B.S."/>
            <person name="Schmutz J."/>
            <person name="Mayer K.F.X."/>
            <person name="Van de Peer Y."/>
            <person name="Grigoriev I.V."/>
            <person name="Nordborg M."/>
            <person name="Weigel D."/>
            <person name="Guo Y.-L."/>
        </authorList>
    </citation>
    <scope>NUCLEOTIDE SEQUENCE [LARGE SCALE GENOMIC DNA]</scope>
    <source>
        <strain evidence="2">cv. MN47</strain>
    </source>
</reference>